<proteinExistence type="predicted"/>
<dbReference type="Proteomes" id="UP000036938">
    <property type="component" value="Unassembled WGS sequence"/>
</dbReference>
<dbReference type="AlphaFoldDB" id="A0A0L1JRV3"/>
<dbReference type="EMBL" id="AQQZ01000002">
    <property type="protein sequence ID" value="KNG94524.1"/>
    <property type="molecule type" value="Genomic_DNA"/>
</dbReference>
<accession>A0A0L1JRV3</accession>
<evidence type="ECO:0000313" key="2">
    <source>
        <dbReference type="Proteomes" id="UP000036938"/>
    </source>
</evidence>
<evidence type="ECO:0008006" key="3">
    <source>
        <dbReference type="Google" id="ProtNLM"/>
    </source>
</evidence>
<name>A0A0L1JRV3_9RHOB</name>
<gene>
    <name evidence="1" type="ORF">ATO11_03645</name>
</gene>
<dbReference type="OrthoDB" id="7862430at2"/>
<organism evidence="1 2">
    <name type="scientific">Pseudaestuariivita atlantica</name>
    <dbReference type="NCBI Taxonomy" id="1317121"/>
    <lineage>
        <taxon>Bacteria</taxon>
        <taxon>Pseudomonadati</taxon>
        <taxon>Pseudomonadota</taxon>
        <taxon>Alphaproteobacteria</taxon>
        <taxon>Rhodobacterales</taxon>
        <taxon>Paracoccaceae</taxon>
        <taxon>Pseudaestuariivita</taxon>
    </lineage>
</organism>
<protein>
    <recommendedName>
        <fullName evidence="3">Orotidine 5-phosphate decarboxylase</fullName>
    </recommendedName>
</protein>
<evidence type="ECO:0000313" key="1">
    <source>
        <dbReference type="EMBL" id="KNG94524.1"/>
    </source>
</evidence>
<keyword evidence="2" id="KW-1185">Reference proteome</keyword>
<dbReference type="RefSeq" id="WP_050529491.1">
    <property type="nucleotide sequence ID" value="NZ_AQQZ01000002.1"/>
</dbReference>
<comment type="caution">
    <text evidence="1">The sequence shown here is derived from an EMBL/GenBank/DDBJ whole genome shotgun (WGS) entry which is preliminary data.</text>
</comment>
<reference evidence="1 2" key="1">
    <citation type="journal article" date="2015" name="Int. J. Syst. Evol. Microbiol.">
        <title>Aestuariivita atlantica sp. nov., isolated from deep sea sediment of the Atlantic Ocean.</title>
        <authorList>
            <person name="Li G."/>
            <person name="Lai Q."/>
            <person name="Du Y."/>
            <person name="Liu X."/>
            <person name="Sun F."/>
            <person name="Shao Z."/>
        </authorList>
    </citation>
    <scope>NUCLEOTIDE SEQUENCE [LARGE SCALE GENOMIC DNA]</scope>
    <source>
        <strain evidence="1 2">22II-S11-z3</strain>
    </source>
</reference>
<sequence>MTKQATLSDVIYNAAEQAFEAVVTIQSVRGPLRYAASYHAPMTTEFEQAASGLIDRAERMHKLNRGMRAVSARRLALPPMARPRAGRTRAPRWLDRFLSHAHAA</sequence>